<comment type="caution">
    <text evidence="3">The sequence shown here is derived from an EMBL/GenBank/DDBJ whole genome shotgun (WGS) entry which is preliminary data.</text>
</comment>
<dbReference type="PANTHER" id="PTHR34222:SF37">
    <property type="entry name" value="RETROTRANSPOSON GAG DOMAIN-CONTAINING PROTEIN"/>
    <property type="match status" value="1"/>
</dbReference>
<accession>A0A1Q3AXI8</accession>
<dbReference type="InterPro" id="IPR054722">
    <property type="entry name" value="PolX-like_BBD"/>
</dbReference>
<reference evidence="4" key="1">
    <citation type="submission" date="2016-04" db="EMBL/GenBank/DDBJ databases">
        <title>Cephalotus genome sequencing.</title>
        <authorList>
            <person name="Fukushima K."/>
            <person name="Hasebe M."/>
            <person name="Fang X."/>
        </authorList>
    </citation>
    <scope>NUCLEOTIDE SEQUENCE [LARGE SCALE GENOMIC DNA]</scope>
    <source>
        <strain evidence="4">cv. St1</strain>
    </source>
</reference>
<evidence type="ECO:0000313" key="4">
    <source>
        <dbReference type="Proteomes" id="UP000187406"/>
    </source>
</evidence>
<gene>
    <name evidence="3" type="ORF">CFOL_v3_03804</name>
</gene>
<dbReference type="STRING" id="3775.A0A1Q3AXI8"/>
<evidence type="ECO:0000313" key="3">
    <source>
        <dbReference type="EMBL" id="GAV60273.1"/>
    </source>
</evidence>
<dbReference type="EMBL" id="BDDD01000142">
    <property type="protein sequence ID" value="GAV60273.1"/>
    <property type="molecule type" value="Genomic_DNA"/>
</dbReference>
<dbReference type="AlphaFoldDB" id="A0A1Q3AXI8"/>
<dbReference type="InParanoid" id="A0A1Q3AXI8"/>
<feature type="domain" description="Retrovirus-related Pol polyprotein from transposon TNT 1-94-like beta-barrel" evidence="2">
    <location>
        <begin position="357"/>
        <end position="430"/>
    </location>
</feature>
<dbReference type="OrthoDB" id="430476at2759"/>
<sequence>MASTRSTLTSDYSGGLPYRESVTIPPCPVKLDGTNYLVWSRACKFAIGSRGYKGFLTGDTIKPIEAGPSQEKWETTNYLLMSYLTSSMDPGISRGYMLFDIAAAIWKTAEITYSHVGSKAQRYEIRKKIRETTQKELSVYEYYSTLKALWHELDFHGKYTAACSMNITSYTYLENEILVYDFLGGLNMDLDQIRTHILSTDPLPSLESAFFIVHSEDIWRSDMHQSPSQERSALYSGNTNQRGGSTDRIHTGKSPVICDYCGKERHTREKCWKLHGRSGAPRKGLNKTGSANQITTESCPTDTGFSAEQFNTLRYLISQKDTSSSSSTAASTMQFSGLSTSGTVCGSSYDSVASTSWIIDSGATDHMTGSSHHFINYFPLSGSGKVKTADGGLSSIVGKGSLQCSSLSLYDVLHIPNLTSNLLSISSLTKSLNCKVMFFPTHCLFQDLVTGRTIGSGKMDVGLYILDSVTPIVAQISRPVNSSAAESKLLYWHLHLGNPPLRILSSLFPRLFNTCNPNNFICESCIFPKQTRASFSISDNKSDIPFFVIHSDVLGPSRNVSISGCKWFATFIDCYCHTPLPYTTFRSWQSAYIQLIVKYK</sequence>
<protein>
    <submittedName>
        <fullName evidence="3">Gag_pre-integrs domain-containing protein/UBN2_3 domain-containing protein</fullName>
    </submittedName>
</protein>
<proteinExistence type="predicted"/>
<dbReference type="Pfam" id="PF22936">
    <property type="entry name" value="Pol_BBD"/>
    <property type="match status" value="1"/>
</dbReference>
<name>A0A1Q3AXI8_CEPFO</name>
<evidence type="ECO:0000259" key="2">
    <source>
        <dbReference type="Pfam" id="PF22936"/>
    </source>
</evidence>
<keyword evidence="4" id="KW-1185">Reference proteome</keyword>
<evidence type="ECO:0000256" key="1">
    <source>
        <dbReference type="SAM" id="MobiDB-lite"/>
    </source>
</evidence>
<dbReference type="Proteomes" id="UP000187406">
    <property type="component" value="Unassembled WGS sequence"/>
</dbReference>
<feature type="compositionally biased region" description="Polar residues" evidence="1">
    <location>
        <begin position="229"/>
        <end position="244"/>
    </location>
</feature>
<organism evidence="3 4">
    <name type="scientific">Cephalotus follicularis</name>
    <name type="common">Albany pitcher plant</name>
    <dbReference type="NCBI Taxonomy" id="3775"/>
    <lineage>
        <taxon>Eukaryota</taxon>
        <taxon>Viridiplantae</taxon>
        <taxon>Streptophyta</taxon>
        <taxon>Embryophyta</taxon>
        <taxon>Tracheophyta</taxon>
        <taxon>Spermatophyta</taxon>
        <taxon>Magnoliopsida</taxon>
        <taxon>eudicotyledons</taxon>
        <taxon>Gunneridae</taxon>
        <taxon>Pentapetalae</taxon>
        <taxon>rosids</taxon>
        <taxon>fabids</taxon>
        <taxon>Oxalidales</taxon>
        <taxon>Cephalotaceae</taxon>
        <taxon>Cephalotus</taxon>
    </lineage>
</organism>
<dbReference type="PANTHER" id="PTHR34222">
    <property type="entry name" value="GAG_PRE-INTEGRS DOMAIN-CONTAINING PROTEIN"/>
    <property type="match status" value="1"/>
</dbReference>
<feature type="region of interest" description="Disordered" evidence="1">
    <location>
        <begin position="229"/>
        <end position="250"/>
    </location>
</feature>